<evidence type="ECO:0000256" key="2">
    <source>
        <dbReference type="SAM" id="MobiDB-lite"/>
    </source>
</evidence>
<organism evidence="3 4">
    <name type="scientific">Mycolicibacterium peregrinum</name>
    <name type="common">Mycobacterium peregrinum</name>
    <dbReference type="NCBI Taxonomy" id="43304"/>
    <lineage>
        <taxon>Bacteria</taxon>
        <taxon>Bacillati</taxon>
        <taxon>Actinomycetota</taxon>
        <taxon>Actinomycetes</taxon>
        <taxon>Mycobacteriales</taxon>
        <taxon>Mycobacteriaceae</taxon>
        <taxon>Mycolicibacterium</taxon>
    </lineage>
</organism>
<accession>A0A1A0QWM3</accession>
<feature type="coiled-coil region" evidence="1">
    <location>
        <begin position="606"/>
        <end position="633"/>
    </location>
</feature>
<dbReference type="Proteomes" id="UP000093902">
    <property type="component" value="Unassembled WGS sequence"/>
</dbReference>
<dbReference type="OrthoDB" id="4753829at2"/>
<comment type="caution">
    <text evidence="3">The sequence shown here is derived from an EMBL/GenBank/DDBJ whole genome shotgun (WGS) entry which is preliminary data.</text>
</comment>
<evidence type="ECO:0000256" key="1">
    <source>
        <dbReference type="SAM" id="Coils"/>
    </source>
</evidence>
<dbReference type="RefSeq" id="WP_064934833.1">
    <property type="nucleotide sequence ID" value="NZ_LZSO01000034.1"/>
</dbReference>
<feature type="compositionally biased region" description="Polar residues" evidence="2">
    <location>
        <begin position="1034"/>
        <end position="1047"/>
    </location>
</feature>
<feature type="compositionally biased region" description="Low complexity" evidence="2">
    <location>
        <begin position="1012"/>
        <end position="1024"/>
    </location>
</feature>
<sequence length="1061" mass="107643">MPQVDIGIYTKVPNLQRTILDIHRKFEQAGRDAGQTFTRTLERNLRPIDPGALVRSGGFVAEGARAGREFSTGFNRAVDLKSPTVHVRESVRRDSRSMVRDLSDVGSAAATTGSSLTQMATGAGRTAAGFFGSLTGSASGAGGAFKGASAGMAVFTTGLKALMAVQAVVMINDLAKSLVTATQAAWALPAGLVAAGAGFAAFKIGTQGFAEAVESIRDPEAFAKALQSISPNAQQAALSLQALLPQWDALKNSVQDALFANVGQQINQLASQYLPTLQSTLTGVAGSLNQMFQGVTNTLLSNPELIANVATNIQQAFSNAAQAAGPLTEAIAKIVSAGSDFLPGLAQGFAQAASDFASKVSEWAENGDLQRWMEEGLAAARELVSTIGGIGKVVYDNFGSAKPEEFKKTLENVTTIVDGVSKAINGVGSAWDFVGKAARIGVNAAIDALNALLNPLGTVARILNKLPGVNIDVSGLTGPFSHVGEPIAGTPVAAPAPAPGDPFASPGPGSRAGTTSIGPAVAPFPASGYAVPGAPPERGGRGGAGGPDVTTPYPTTDPMSLLRGYPVDASLYSAAQGLIRAQYDVQQQQAELNAVLKSNTATEAQIQKERNDVIKATQDAQEAELRLNEAKANSTKKFQSSTEAATKAIDDITSGISFEGGIPGMIKGLIQSVATLAAAPLLGQLSAVSKARPGEGSGLLGIAAANGVFGAKYAPDALAASNYGAPQSGYPGDAALLANVRPGRYSQAPERDLLKGLSDCSSSIGDLVNILDGNSTGGQKLTTGNAAQWLPSHGFLPGAGGPGDFRVGFNSGHMQATLPGGTPWNWGSDAAAARGGIGGTGADDPSLTSRYYRPASMPGGPLANGMPQAFPGGLPGSPLAGAFPGSQPYAPTTQPQQQPGWQPSGGGGGGGILGAAMGAAGMGLDMLAPGSGAAAQIAMQAIQRTIQYGASVGGSLAQGALDFFSVSDPDGGSGTDLTQSWLGRVASGLVQASPALPATAGKQDKQPQQVDPNTTQHGQGNGQQPGPPTLHIENFNQSPDRQGVAQTANDLTYAAYTSGMR</sequence>
<feature type="region of interest" description="Disordered" evidence="2">
    <location>
        <begin position="998"/>
        <end position="1047"/>
    </location>
</feature>
<evidence type="ECO:0008006" key="5">
    <source>
        <dbReference type="Google" id="ProtNLM"/>
    </source>
</evidence>
<evidence type="ECO:0000313" key="4">
    <source>
        <dbReference type="Proteomes" id="UP000093902"/>
    </source>
</evidence>
<protein>
    <recommendedName>
        <fullName evidence="5">Tape measure protein</fullName>
    </recommendedName>
</protein>
<proteinExistence type="predicted"/>
<feature type="region of interest" description="Disordered" evidence="2">
    <location>
        <begin position="491"/>
        <end position="551"/>
    </location>
</feature>
<feature type="region of interest" description="Disordered" evidence="2">
    <location>
        <begin position="866"/>
        <end position="909"/>
    </location>
</feature>
<name>A0A1A0QWM3_MYCPR</name>
<dbReference type="EMBL" id="LZSO01000034">
    <property type="protein sequence ID" value="OBB26313.1"/>
    <property type="molecule type" value="Genomic_DNA"/>
</dbReference>
<dbReference type="AlphaFoldDB" id="A0A1A0QWM3"/>
<keyword evidence="1" id="KW-0175">Coiled coil</keyword>
<gene>
    <name evidence="3" type="ORF">A5792_04270</name>
</gene>
<feature type="compositionally biased region" description="Low complexity" evidence="2">
    <location>
        <begin position="870"/>
        <end position="902"/>
    </location>
</feature>
<evidence type="ECO:0000313" key="3">
    <source>
        <dbReference type="EMBL" id="OBB26313.1"/>
    </source>
</evidence>
<reference evidence="4" key="1">
    <citation type="submission" date="2016-06" db="EMBL/GenBank/DDBJ databases">
        <authorList>
            <person name="Sutton G."/>
            <person name="Brinkac L."/>
            <person name="Sanka R."/>
            <person name="Adams M."/>
            <person name="Lau E."/>
            <person name="Mehaffy C."/>
            <person name="Tameris M."/>
            <person name="Hatherill M."/>
            <person name="Hanekom W."/>
            <person name="Mahomed H."/>
            <person name="Mcshane H."/>
        </authorList>
    </citation>
    <scope>NUCLEOTIDE SEQUENCE [LARGE SCALE GENOMIC DNA]</scope>
    <source>
        <strain evidence="4">852002-51209_SCH5440388</strain>
    </source>
</reference>